<dbReference type="PROSITE" id="PS50144">
    <property type="entry name" value="MATH"/>
    <property type="match status" value="1"/>
</dbReference>
<dbReference type="SUPFAM" id="SSF49599">
    <property type="entry name" value="TRAF domain-like"/>
    <property type="match status" value="1"/>
</dbReference>
<dbReference type="PANTHER" id="PTHR26379">
    <property type="entry name" value="BTB/POZ AND MATH DOMAIN-CONTAINING PROTEIN 1"/>
    <property type="match status" value="1"/>
</dbReference>
<evidence type="ECO:0000313" key="5">
    <source>
        <dbReference type="EMBL" id="KAK1600982.1"/>
    </source>
</evidence>
<protein>
    <recommendedName>
        <fullName evidence="8">Speckle-type POZ protein</fullName>
    </recommendedName>
</protein>
<dbReference type="AlphaFoldDB" id="A0AAD8S7M8"/>
<evidence type="ECO:0000313" key="7">
    <source>
        <dbReference type="Proteomes" id="UP001231189"/>
    </source>
</evidence>
<accession>A0AAD8S7M8</accession>
<sequence>MAGHCNISVAAVSEKRSHVVKIHGCSVLPEKGACAKSAPFSVGGLSWAIKYYPLGNFMPGFVSIYLVLDSSHVKELSVKIRFSLLDRDGKPVPSHSRTTTEHIFAGKGSSQEIYLKSISHEDLEGSVHPRDDCFSIKCDIAVLKDANEGNKFVMVPPSDLHQQLGNLLKSMDGADVTFIVGGERFSAHRSVLAARSSVFKAELFGDMKENSCDPIEINDMEADVFKSLLHFVYSDSLPELTHEGTRDGGATRGDVVTASHLLVAADLYNIERLKLICEEKLCNHIDSNMVATTLALAEQHSCNGLKEACFEFLALPSNLEAMVASDGFEHLKSSCPSILKDLVVRVLPAELKAVKDIIMAI</sequence>
<dbReference type="Gene3D" id="3.30.710.10">
    <property type="entry name" value="Potassium Channel Kv1.1, Chain A"/>
    <property type="match status" value="1"/>
</dbReference>
<feature type="domain" description="MATH" evidence="4">
    <location>
        <begin position="15"/>
        <end position="140"/>
    </location>
</feature>
<proteinExistence type="inferred from homology"/>
<dbReference type="Pfam" id="PF22486">
    <property type="entry name" value="MATH_2"/>
    <property type="match status" value="1"/>
</dbReference>
<reference evidence="6" key="1">
    <citation type="submission" date="2023-07" db="EMBL/GenBank/DDBJ databases">
        <title>A chromosome-level genome assembly of Lolium multiflorum.</title>
        <authorList>
            <person name="Chen Y."/>
            <person name="Copetti D."/>
            <person name="Kolliker R."/>
            <person name="Studer B."/>
        </authorList>
    </citation>
    <scope>NUCLEOTIDE SEQUENCE</scope>
    <source>
        <strain evidence="6">02402/16</strain>
        <tissue evidence="6">Leaf</tissue>
    </source>
</reference>
<comment type="pathway">
    <text evidence="1">Protein modification; protein ubiquitination.</text>
</comment>
<dbReference type="CDD" id="cd00121">
    <property type="entry name" value="MATH"/>
    <property type="match status" value="1"/>
</dbReference>
<dbReference type="CDD" id="cd18280">
    <property type="entry name" value="BTB_POZ_BPM_plant"/>
    <property type="match status" value="1"/>
</dbReference>
<dbReference type="InterPro" id="IPR002083">
    <property type="entry name" value="MATH/TRAF_dom"/>
</dbReference>
<comment type="similarity">
    <text evidence="2">Belongs to the Tdpoz family.</text>
</comment>
<dbReference type="PROSITE" id="PS50097">
    <property type="entry name" value="BTB"/>
    <property type="match status" value="1"/>
</dbReference>
<dbReference type="SUPFAM" id="SSF54695">
    <property type="entry name" value="POZ domain"/>
    <property type="match status" value="1"/>
</dbReference>
<evidence type="ECO:0008006" key="8">
    <source>
        <dbReference type="Google" id="ProtNLM"/>
    </source>
</evidence>
<dbReference type="InterPro" id="IPR011333">
    <property type="entry name" value="SKP1/BTB/POZ_sf"/>
</dbReference>
<evidence type="ECO:0000259" key="4">
    <source>
        <dbReference type="PROSITE" id="PS50144"/>
    </source>
</evidence>
<dbReference type="Pfam" id="PF00651">
    <property type="entry name" value="BTB"/>
    <property type="match status" value="1"/>
</dbReference>
<dbReference type="InterPro" id="IPR000210">
    <property type="entry name" value="BTB/POZ_dom"/>
</dbReference>
<dbReference type="Pfam" id="PF24570">
    <property type="entry name" value="BACK_BPM_SPOP"/>
    <property type="match status" value="1"/>
</dbReference>
<dbReference type="Gene3D" id="2.60.210.10">
    <property type="entry name" value="Apoptosis, Tumor Necrosis Factor Receptor Associated Protein 2, Chain A"/>
    <property type="match status" value="1"/>
</dbReference>
<dbReference type="InterPro" id="IPR056423">
    <property type="entry name" value="BACK_BPM_SPOP"/>
</dbReference>
<evidence type="ECO:0000313" key="6">
    <source>
        <dbReference type="EMBL" id="KAK1646764.1"/>
    </source>
</evidence>
<evidence type="ECO:0000256" key="2">
    <source>
        <dbReference type="ARBA" id="ARBA00010846"/>
    </source>
</evidence>
<evidence type="ECO:0000259" key="3">
    <source>
        <dbReference type="PROSITE" id="PS50097"/>
    </source>
</evidence>
<dbReference type="InterPro" id="IPR008974">
    <property type="entry name" value="TRAF-like"/>
</dbReference>
<dbReference type="EMBL" id="JAUUTY010000527">
    <property type="protein sequence ID" value="KAK1600982.1"/>
    <property type="molecule type" value="Genomic_DNA"/>
</dbReference>
<gene>
    <name evidence="5" type="ORF">QYE76_016733</name>
    <name evidence="6" type="ORF">QYE76_064569</name>
</gene>
<dbReference type="Gene3D" id="1.25.40.420">
    <property type="match status" value="1"/>
</dbReference>
<organism evidence="6 7">
    <name type="scientific">Lolium multiflorum</name>
    <name type="common">Italian ryegrass</name>
    <name type="synonym">Lolium perenne subsp. multiflorum</name>
    <dbReference type="NCBI Taxonomy" id="4521"/>
    <lineage>
        <taxon>Eukaryota</taxon>
        <taxon>Viridiplantae</taxon>
        <taxon>Streptophyta</taxon>
        <taxon>Embryophyta</taxon>
        <taxon>Tracheophyta</taxon>
        <taxon>Spermatophyta</taxon>
        <taxon>Magnoliopsida</taxon>
        <taxon>Liliopsida</taxon>
        <taxon>Poales</taxon>
        <taxon>Poaceae</taxon>
        <taxon>BOP clade</taxon>
        <taxon>Pooideae</taxon>
        <taxon>Poodae</taxon>
        <taxon>Poeae</taxon>
        <taxon>Poeae Chloroplast Group 2 (Poeae type)</taxon>
        <taxon>Loliodinae</taxon>
        <taxon>Loliinae</taxon>
        <taxon>Lolium</taxon>
    </lineage>
</organism>
<comment type="caution">
    <text evidence="6">The sequence shown here is derived from an EMBL/GenBank/DDBJ whole genome shotgun (WGS) entry which is preliminary data.</text>
</comment>
<dbReference type="EMBL" id="JAUUTY010000004">
    <property type="protein sequence ID" value="KAK1646764.1"/>
    <property type="molecule type" value="Genomic_DNA"/>
</dbReference>
<dbReference type="InterPro" id="IPR045005">
    <property type="entry name" value="BPM1-6"/>
</dbReference>
<keyword evidence="7" id="KW-1185">Reference proteome</keyword>
<evidence type="ECO:0000256" key="1">
    <source>
        <dbReference type="ARBA" id="ARBA00004906"/>
    </source>
</evidence>
<dbReference type="GO" id="GO:0016567">
    <property type="term" value="P:protein ubiquitination"/>
    <property type="evidence" value="ECO:0007669"/>
    <property type="project" value="InterPro"/>
</dbReference>
<dbReference type="SMART" id="SM00225">
    <property type="entry name" value="BTB"/>
    <property type="match status" value="1"/>
</dbReference>
<feature type="domain" description="BTB" evidence="3">
    <location>
        <begin position="174"/>
        <end position="237"/>
    </location>
</feature>
<name>A0AAD8S7M8_LOLMU</name>
<dbReference type="Proteomes" id="UP001231189">
    <property type="component" value="Unassembled WGS sequence"/>
</dbReference>
<dbReference type="PANTHER" id="PTHR26379:SF511">
    <property type="entry name" value="OS02G0311150 PROTEIN"/>
    <property type="match status" value="1"/>
</dbReference>